<accession>A0ABR8F9W2</accession>
<proteinExistence type="predicted"/>
<gene>
    <name evidence="1" type="ORF">H6G95_35445</name>
</gene>
<reference evidence="1 2" key="1">
    <citation type="journal article" date="2020" name="ISME J.">
        <title>Comparative genomics reveals insights into cyanobacterial evolution and habitat adaptation.</title>
        <authorList>
            <person name="Chen M.Y."/>
            <person name="Teng W.K."/>
            <person name="Zhao L."/>
            <person name="Hu C.X."/>
            <person name="Zhou Y.K."/>
            <person name="Han B.P."/>
            <person name="Song L.R."/>
            <person name="Shu W.S."/>
        </authorList>
    </citation>
    <scope>NUCLEOTIDE SEQUENCE [LARGE SCALE GENOMIC DNA]</scope>
    <source>
        <strain evidence="1 2">FACHB-391</strain>
    </source>
</reference>
<dbReference type="EMBL" id="JACJTE010000109">
    <property type="protein sequence ID" value="MBD2565764.1"/>
    <property type="molecule type" value="Genomic_DNA"/>
</dbReference>
<evidence type="ECO:0000313" key="1">
    <source>
        <dbReference type="EMBL" id="MBD2565764.1"/>
    </source>
</evidence>
<evidence type="ECO:0000313" key="2">
    <source>
        <dbReference type="Proteomes" id="UP000604661"/>
    </source>
</evidence>
<dbReference type="Proteomes" id="UP000604661">
    <property type="component" value="Unassembled WGS sequence"/>
</dbReference>
<keyword evidence="2" id="KW-1185">Reference proteome</keyword>
<organism evidence="1 2">
    <name type="scientific">Nostoc linckia FACHB-391</name>
    <dbReference type="NCBI Taxonomy" id="2692906"/>
    <lineage>
        <taxon>Bacteria</taxon>
        <taxon>Bacillati</taxon>
        <taxon>Cyanobacteriota</taxon>
        <taxon>Cyanophyceae</taxon>
        <taxon>Nostocales</taxon>
        <taxon>Nostocaceae</taxon>
        <taxon>Nostoc</taxon>
    </lineage>
</organism>
<sequence length="52" mass="5823">MAVEKRNLLSHYAERLLAVGCFTEIINWQKRIFIPVSDKAPAILAAVIEILG</sequence>
<comment type="caution">
    <text evidence="1">The sequence shown here is derived from an EMBL/GenBank/DDBJ whole genome shotgun (WGS) entry which is preliminary data.</text>
</comment>
<name>A0ABR8F9W2_NOSLI</name>
<dbReference type="RefSeq" id="WP_190901204.1">
    <property type="nucleotide sequence ID" value="NZ_JACJTE010000109.1"/>
</dbReference>
<protein>
    <submittedName>
        <fullName evidence="1">Uncharacterized protein</fullName>
    </submittedName>
</protein>